<gene>
    <name evidence="2" type="ORF">GF339_11805</name>
</gene>
<dbReference type="GO" id="GO:0097367">
    <property type="term" value="F:carbohydrate derivative binding"/>
    <property type="evidence" value="ECO:0007669"/>
    <property type="project" value="InterPro"/>
</dbReference>
<dbReference type="GO" id="GO:1901135">
    <property type="term" value="P:carbohydrate derivative metabolic process"/>
    <property type="evidence" value="ECO:0007669"/>
    <property type="project" value="InterPro"/>
</dbReference>
<evidence type="ECO:0000313" key="3">
    <source>
        <dbReference type="Proteomes" id="UP000649604"/>
    </source>
</evidence>
<reference evidence="2" key="1">
    <citation type="submission" date="2019-11" db="EMBL/GenBank/DDBJ databases">
        <title>Microbial mats filling the niche in hypersaline microbial mats.</title>
        <authorList>
            <person name="Wong H.L."/>
            <person name="Macleod F.I."/>
            <person name="White R.A. III"/>
            <person name="Burns B.P."/>
        </authorList>
    </citation>
    <scope>NUCLEOTIDE SEQUENCE</scope>
    <source>
        <strain evidence="2">Rbin_158</strain>
    </source>
</reference>
<protein>
    <submittedName>
        <fullName evidence="2">SIS domain-containing protein</fullName>
    </submittedName>
</protein>
<comment type="caution">
    <text evidence="2">The sequence shown here is derived from an EMBL/GenBank/DDBJ whole genome shotgun (WGS) entry which is preliminary data.</text>
</comment>
<evidence type="ECO:0000259" key="1">
    <source>
        <dbReference type="PROSITE" id="PS51464"/>
    </source>
</evidence>
<dbReference type="InterPro" id="IPR001347">
    <property type="entry name" value="SIS_dom"/>
</dbReference>
<sequence length="396" mass="43186">MNAFETLLTLPEADQQARGIRYTPHEIAQQPAMWRKTCDMLGEQRDQIAAFLTEAGLQGTTQATGLLCGAGSSEYIGTAVSFGLRTHLQRPMISVATTDFISQPRAWLLPNHDYTVISFARSGNSPESVATYNLVKQIAPHSKQIIITCNRKGELAHAAARDDQTLCLVLPEETHDRSLVMTSSFSTMALTALGLGLLDQPQALRSLVYKAGEAADRVLRVYADDLKAFVAQPIARVCYLGSNALFGTMEEARLKMLEMTEGRVAANVNTFLGLRHGPQVFVNADCLVVAAFASDPYVRQYEMDLLRELHRKGQGAGTLIICDRATDEIRQLASLCIELYPDGEAIGDAYRVLTDVVVGQVLATFKCLAVGLKPDNPSESGTISRVVQGVTIYPFS</sequence>
<organism evidence="2 3">
    <name type="scientific">candidate division KSB3 bacterium</name>
    <dbReference type="NCBI Taxonomy" id="2044937"/>
    <lineage>
        <taxon>Bacteria</taxon>
        <taxon>candidate division KSB3</taxon>
    </lineage>
</organism>
<dbReference type="InterPro" id="IPR046348">
    <property type="entry name" value="SIS_dom_sf"/>
</dbReference>
<evidence type="ECO:0000313" key="2">
    <source>
        <dbReference type="EMBL" id="MBD3325263.1"/>
    </source>
</evidence>
<dbReference type="SUPFAM" id="SSF53697">
    <property type="entry name" value="SIS domain"/>
    <property type="match status" value="1"/>
</dbReference>
<name>A0A9D5JW78_9BACT</name>
<dbReference type="Gene3D" id="3.40.50.10490">
    <property type="entry name" value="Glucose-6-phosphate isomerase like protein, domain 1"/>
    <property type="match status" value="2"/>
</dbReference>
<dbReference type="EMBL" id="WJJP01000386">
    <property type="protein sequence ID" value="MBD3325263.1"/>
    <property type="molecule type" value="Genomic_DNA"/>
</dbReference>
<accession>A0A9D5JW78</accession>
<proteinExistence type="predicted"/>
<feature type="domain" description="SIS" evidence="1">
    <location>
        <begin position="52"/>
        <end position="203"/>
    </location>
</feature>
<dbReference type="PROSITE" id="PS51464">
    <property type="entry name" value="SIS"/>
    <property type="match status" value="1"/>
</dbReference>
<dbReference type="AlphaFoldDB" id="A0A9D5JW78"/>
<dbReference type="Proteomes" id="UP000649604">
    <property type="component" value="Unassembled WGS sequence"/>
</dbReference>